<sequence>MTQNSDIRSDLTPRDDTLHLIGSLGALKSEILGVAHQWQLLDDAGHVPAEPFFAELLQHAAGAQNLSRNVVQQTADFARSPHSTNRAGSAVLAHLAMAVTLSSNAVPNFAETAEIALALPRSTSPTDREHRAHRMVICHATARAYLRRTSESLQDAVTELDSHLDLHRFFTTASPQQKPVPAPPGPAPRHR</sequence>
<evidence type="ECO:0000256" key="1">
    <source>
        <dbReference type="SAM" id="MobiDB-lite"/>
    </source>
</evidence>
<name>A0ABU7PDX2_9ACTN</name>
<evidence type="ECO:0000313" key="3">
    <source>
        <dbReference type="Proteomes" id="UP001344658"/>
    </source>
</evidence>
<feature type="compositionally biased region" description="Pro residues" evidence="1">
    <location>
        <begin position="178"/>
        <end position="191"/>
    </location>
</feature>
<reference evidence="2 3" key="1">
    <citation type="submission" date="2023-12" db="EMBL/GenBank/DDBJ databases">
        <title>Streptomyces sp. V4-01.</title>
        <authorList>
            <person name="Somphong A."/>
            <person name="Phongsopitanun W."/>
        </authorList>
    </citation>
    <scope>NUCLEOTIDE SEQUENCE [LARGE SCALE GENOMIC DNA]</scope>
    <source>
        <strain evidence="2 3">V4-01</strain>
    </source>
</reference>
<comment type="caution">
    <text evidence="2">The sequence shown here is derived from an EMBL/GenBank/DDBJ whole genome shotgun (WGS) entry which is preliminary data.</text>
</comment>
<dbReference type="RefSeq" id="WP_330796925.1">
    <property type="nucleotide sequence ID" value="NZ_JAZEWV010000014.1"/>
</dbReference>
<accession>A0ABU7PDX2</accession>
<feature type="region of interest" description="Disordered" evidence="1">
    <location>
        <begin position="170"/>
        <end position="191"/>
    </location>
</feature>
<proteinExistence type="predicted"/>
<gene>
    <name evidence="2" type="ORF">V2S66_18795</name>
</gene>
<dbReference type="EMBL" id="JAZEWV010000014">
    <property type="protein sequence ID" value="MEE4544011.1"/>
    <property type="molecule type" value="Genomic_DNA"/>
</dbReference>
<keyword evidence="3" id="KW-1185">Reference proteome</keyword>
<evidence type="ECO:0000313" key="2">
    <source>
        <dbReference type="EMBL" id="MEE4544011.1"/>
    </source>
</evidence>
<dbReference type="Proteomes" id="UP001344658">
    <property type="component" value="Unassembled WGS sequence"/>
</dbReference>
<organism evidence="2 3">
    <name type="scientific">Actinacidiphila polyblastidii</name>
    <dbReference type="NCBI Taxonomy" id="3110430"/>
    <lineage>
        <taxon>Bacteria</taxon>
        <taxon>Bacillati</taxon>
        <taxon>Actinomycetota</taxon>
        <taxon>Actinomycetes</taxon>
        <taxon>Kitasatosporales</taxon>
        <taxon>Streptomycetaceae</taxon>
        <taxon>Actinacidiphila</taxon>
    </lineage>
</organism>
<protein>
    <recommendedName>
        <fullName evidence="4">DUF222 domain-containing protein</fullName>
    </recommendedName>
</protein>
<evidence type="ECO:0008006" key="4">
    <source>
        <dbReference type="Google" id="ProtNLM"/>
    </source>
</evidence>